<name>A0A645AE55_9ZZZZ</name>
<dbReference type="AntiFam" id="ANF00076">
    <property type="entry name" value="Shadow ORF (opposite copA)"/>
</dbReference>
<feature type="compositionally biased region" description="Polar residues" evidence="1">
    <location>
        <begin position="11"/>
        <end position="22"/>
    </location>
</feature>
<comment type="caution">
    <text evidence="2">The sequence shown here is derived from an EMBL/GenBank/DDBJ whole genome shotgun (WGS) entry which is preliminary data.</text>
</comment>
<gene>
    <name evidence="2" type="ORF">SDC9_97313</name>
</gene>
<dbReference type="EMBL" id="VSSQ01013026">
    <property type="protein sequence ID" value="MPM50571.1"/>
    <property type="molecule type" value="Genomic_DNA"/>
</dbReference>
<feature type="region of interest" description="Disordered" evidence="1">
    <location>
        <begin position="1"/>
        <end position="76"/>
    </location>
</feature>
<dbReference type="AlphaFoldDB" id="A0A645AE55"/>
<protein>
    <submittedName>
        <fullName evidence="2">Uncharacterized protein</fullName>
    </submittedName>
</protein>
<organism evidence="2">
    <name type="scientific">bioreactor metagenome</name>
    <dbReference type="NCBI Taxonomy" id="1076179"/>
    <lineage>
        <taxon>unclassified sequences</taxon>
        <taxon>metagenomes</taxon>
        <taxon>ecological metagenomes</taxon>
    </lineage>
</organism>
<sequence length="248" mass="26327">MGNLQRLAAADQNSVGGSQSGPNHDGCGRGQPQCAGTGNHQHGGEYPQGEREFVSRHQPHGGGQHGDGHNHGNKHARHLVCNAGDGRFLPLGILHKLNDFGQSGVLSHSGHGDVQHPVAVDAAADDGTAGPLFHRQALTGEHGLVDAALPLGHGAVGGNFCPGLYQNQVSGLQGCGRHLRPGFRQNCHIGTQVHQLCDGAFGFLDVPALQKFSHHDEGQHHRRRLIIQIVDMVRNVGNQIGHGQRIQK</sequence>
<accession>A0A645AE55</accession>
<proteinExistence type="predicted"/>
<evidence type="ECO:0000313" key="2">
    <source>
        <dbReference type="EMBL" id="MPM50571.1"/>
    </source>
</evidence>
<reference evidence="2" key="1">
    <citation type="submission" date="2019-08" db="EMBL/GenBank/DDBJ databases">
        <authorList>
            <person name="Kucharzyk K."/>
            <person name="Murdoch R.W."/>
            <person name="Higgins S."/>
            <person name="Loffler F."/>
        </authorList>
    </citation>
    <scope>NUCLEOTIDE SEQUENCE</scope>
</reference>
<evidence type="ECO:0000256" key="1">
    <source>
        <dbReference type="SAM" id="MobiDB-lite"/>
    </source>
</evidence>